<dbReference type="PANTHER" id="PTHR30480:SF13">
    <property type="entry name" value="BETA-HEXOSAMINIDASE"/>
    <property type="match status" value="1"/>
</dbReference>
<feature type="domain" description="Beta-lactamase-related" evidence="6">
    <location>
        <begin position="611"/>
        <end position="965"/>
    </location>
</feature>
<dbReference type="InterPro" id="IPR036881">
    <property type="entry name" value="Glyco_hydro_3_C_sf"/>
</dbReference>
<dbReference type="InterPro" id="IPR036962">
    <property type="entry name" value="Glyco_hydro_3_N_sf"/>
</dbReference>
<dbReference type="InterPro" id="IPR001764">
    <property type="entry name" value="Glyco_hydro_3_N"/>
</dbReference>
<dbReference type="InterPro" id="IPR001466">
    <property type="entry name" value="Beta-lactam-related"/>
</dbReference>
<dbReference type="Pfam" id="PF00933">
    <property type="entry name" value="Glyco_hydro_3"/>
    <property type="match status" value="1"/>
</dbReference>
<feature type="domain" description="Glycoside hydrolase family 3 N-terminal" evidence="7">
    <location>
        <begin position="73"/>
        <end position="346"/>
    </location>
</feature>
<accession>A0A381NGR6</accession>
<gene>
    <name evidence="8" type="ORF">METZ01_LOCUS6591</name>
</gene>
<dbReference type="EC" id="3.2.1.52" evidence="3"/>
<evidence type="ECO:0000256" key="2">
    <source>
        <dbReference type="ARBA" id="ARBA00005336"/>
    </source>
</evidence>
<dbReference type="InterPro" id="IPR017853">
    <property type="entry name" value="GH"/>
</dbReference>
<dbReference type="InterPro" id="IPR050226">
    <property type="entry name" value="NagZ_Beta-hexosaminidase"/>
</dbReference>
<protein>
    <recommendedName>
        <fullName evidence="3">beta-N-acetylhexosaminidase</fullName>
        <ecNumber evidence="3">3.2.1.52</ecNumber>
    </recommendedName>
</protein>
<dbReference type="SUPFAM" id="SSF52279">
    <property type="entry name" value="Beta-D-glucan exohydrolase, C-terminal domain"/>
    <property type="match status" value="1"/>
</dbReference>
<name>A0A381NGR6_9ZZZZ</name>
<dbReference type="Gene3D" id="3.40.50.1700">
    <property type="entry name" value="Glycoside hydrolase family 3 C-terminal domain"/>
    <property type="match status" value="1"/>
</dbReference>
<dbReference type="PANTHER" id="PTHR30480">
    <property type="entry name" value="BETA-HEXOSAMINIDASE-RELATED"/>
    <property type="match status" value="1"/>
</dbReference>
<evidence type="ECO:0000256" key="4">
    <source>
        <dbReference type="ARBA" id="ARBA00022801"/>
    </source>
</evidence>
<dbReference type="SUPFAM" id="SSF51445">
    <property type="entry name" value="(Trans)glycosidases"/>
    <property type="match status" value="1"/>
</dbReference>
<evidence type="ECO:0000256" key="5">
    <source>
        <dbReference type="ARBA" id="ARBA00023295"/>
    </source>
</evidence>
<comment type="similarity">
    <text evidence="2">Belongs to the glycosyl hydrolase 3 family.</text>
</comment>
<dbReference type="GO" id="GO:0009254">
    <property type="term" value="P:peptidoglycan turnover"/>
    <property type="evidence" value="ECO:0007669"/>
    <property type="project" value="TreeGrafter"/>
</dbReference>
<evidence type="ECO:0000256" key="3">
    <source>
        <dbReference type="ARBA" id="ARBA00012663"/>
    </source>
</evidence>
<dbReference type="EMBL" id="UINC01000345">
    <property type="protein sequence ID" value="SUZ53737.1"/>
    <property type="molecule type" value="Genomic_DNA"/>
</dbReference>
<proteinExistence type="inferred from homology"/>
<dbReference type="Pfam" id="PF00144">
    <property type="entry name" value="Beta-lactamase"/>
    <property type="match status" value="1"/>
</dbReference>
<evidence type="ECO:0000313" key="8">
    <source>
        <dbReference type="EMBL" id="SUZ53737.1"/>
    </source>
</evidence>
<evidence type="ECO:0000259" key="6">
    <source>
        <dbReference type="Pfam" id="PF00144"/>
    </source>
</evidence>
<dbReference type="InterPro" id="IPR019800">
    <property type="entry name" value="Glyco_hydro_3_AS"/>
</dbReference>
<keyword evidence="5" id="KW-0326">Glycosidase</keyword>
<comment type="catalytic activity">
    <reaction evidence="1">
        <text>Hydrolysis of terminal non-reducing N-acetyl-D-hexosamine residues in N-acetyl-beta-D-hexosaminides.</text>
        <dbReference type="EC" id="3.2.1.52"/>
    </reaction>
</comment>
<dbReference type="GO" id="GO:0004563">
    <property type="term" value="F:beta-N-acetylhexosaminidase activity"/>
    <property type="evidence" value="ECO:0007669"/>
    <property type="project" value="UniProtKB-EC"/>
</dbReference>
<dbReference type="InterPro" id="IPR012338">
    <property type="entry name" value="Beta-lactam/transpept-like"/>
</dbReference>
<dbReference type="PROSITE" id="PS00775">
    <property type="entry name" value="GLYCOSYL_HYDROL_F3"/>
    <property type="match status" value="1"/>
</dbReference>
<dbReference type="AlphaFoldDB" id="A0A381NGR6"/>
<evidence type="ECO:0000256" key="1">
    <source>
        <dbReference type="ARBA" id="ARBA00001231"/>
    </source>
</evidence>
<dbReference type="SUPFAM" id="SSF56601">
    <property type="entry name" value="beta-lactamase/transpeptidase-like"/>
    <property type="match status" value="1"/>
</dbReference>
<dbReference type="Gene3D" id="3.40.710.10">
    <property type="entry name" value="DD-peptidase/beta-lactamase superfamily"/>
    <property type="match status" value="1"/>
</dbReference>
<dbReference type="GO" id="GO:0005975">
    <property type="term" value="P:carbohydrate metabolic process"/>
    <property type="evidence" value="ECO:0007669"/>
    <property type="project" value="InterPro"/>
</dbReference>
<keyword evidence="4" id="KW-0378">Hydrolase</keyword>
<sequence>MARQWVEETARGLSLEKLVSQLVIEWIPGGYVSPSSPDFEPLERWIIEDQIGGVSPSIGTPHAYVAKLNALQELAEIPLLVTADFENGGPGMRINGSYALPSMLPQGGGTAFPPTMAFGAVGDERFAYEYGRITAKEARATGVHVLFAPVLDVNNNPENPVIASRSFGADPNLVARLGAAFVRGARDGGAFTTGKHFPGHGDTSVDSHVGLPVIEADRARLDTLELLPFARAIREGVDAIMTAHVSLPGLLGPNAVPATLSPEIMTELLRDDLGFDGLLFTDALTMRAITEAYGIGEASVRALEAGADVLLSPKDVSTAINAVVTAIENGRLTRSKIEESVRRILEMKAKLGLHLGRTVSLDAVDEVVGSGAHLAFADSVAARSITLVSDNERLIPVIPDGQGSTVHIRYAPSNWLWANRSFSVGLLARMPDVTQVLLDERSTDEAYATAENIVSNADRLIVSVYVPPSVGSGLGALPEAFRELVDGSTAQRPTILLSFASPYLLRALPNVGSYLIAWGDREVSQRAAVAALFGEEAISGRLPIPLPPAHEIGEGLNRPKVMARVVSRTIEDPLAAAGIVGREGGPGPFGQEQTLADPSTVGMSADGLAKVDSIIRVALADSAASGAALAIGRHGRLVSVGAYGELAYGSGRPVTSTSLWDLASVSKVVGTTTAAMILVGEGQLDLDAMVVSYLPWWSSGDERKNEITVRQLLLHRSGLPPFRRWFFDHQGADDYKRAAADEMLDINPGVETVYSDIGIMTLAWVIEEVTQQSLDTFLSDRLWNPLGMRETRYRPETFLRPRIAATELDTLWRKELVWGRVHDENADASGGVAGHAGLFSTVVDLSVFARMLLNEGMSPACNPTQSLGEPCPVARLEQHRIVEQDVVDLFTRRYDGTSSRALGWDTPSERSSGGDYLTSNAFGHTGYTGTSIWLDPELDLWVILLTNRVHPTRDNQKHIPLRRAVHDAAALAITDQSIRKRTS</sequence>
<dbReference type="Gene3D" id="3.20.20.300">
    <property type="entry name" value="Glycoside hydrolase, family 3, N-terminal domain"/>
    <property type="match status" value="1"/>
</dbReference>
<reference evidence="8" key="1">
    <citation type="submission" date="2018-05" db="EMBL/GenBank/DDBJ databases">
        <authorList>
            <person name="Lanie J.A."/>
            <person name="Ng W.-L."/>
            <person name="Kazmierczak K.M."/>
            <person name="Andrzejewski T.M."/>
            <person name="Davidsen T.M."/>
            <person name="Wayne K.J."/>
            <person name="Tettelin H."/>
            <person name="Glass J.I."/>
            <person name="Rusch D."/>
            <person name="Podicherti R."/>
            <person name="Tsui H.-C.T."/>
            <person name="Winkler M.E."/>
        </authorList>
    </citation>
    <scope>NUCLEOTIDE SEQUENCE</scope>
</reference>
<evidence type="ECO:0000259" key="7">
    <source>
        <dbReference type="Pfam" id="PF00933"/>
    </source>
</evidence>
<organism evidence="8">
    <name type="scientific">marine metagenome</name>
    <dbReference type="NCBI Taxonomy" id="408172"/>
    <lineage>
        <taxon>unclassified sequences</taxon>
        <taxon>metagenomes</taxon>
        <taxon>ecological metagenomes</taxon>
    </lineage>
</organism>